<keyword evidence="1" id="KW-0812">Transmembrane</keyword>
<sequence length="146" mass="16512">MRNSRITVIYLALSIILIFATFFLSLDIDTPYSIVGVILGALSEYGPFIPINLTIFINTLEVFAIIFLAISTRLAYKEKSWKSRKSGNINTRTFSFIAITSIIFCIIELIVDLTFTSISLGIIPLIIARLFLNLQLTIFNMSENYE</sequence>
<name>X1DX29_9ZZZZ</name>
<dbReference type="AlphaFoldDB" id="X1DX29"/>
<feature type="transmembrane region" description="Helical" evidence="1">
    <location>
        <begin position="48"/>
        <end position="70"/>
    </location>
</feature>
<feature type="transmembrane region" description="Helical" evidence="1">
    <location>
        <begin position="91"/>
        <end position="111"/>
    </location>
</feature>
<comment type="caution">
    <text evidence="2">The sequence shown here is derived from an EMBL/GenBank/DDBJ whole genome shotgun (WGS) entry which is preliminary data.</text>
</comment>
<accession>X1DX29</accession>
<organism evidence="2">
    <name type="scientific">marine sediment metagenome</name>
    <dbReference type="NCBI Taxonomy" id="412755"/>
    <lineage>
        <taxon>unclassified sequences</taxon>
        <taxon>metagenomes</taxon>
        <taxon>ecological metagenomes</taxon>
    </lineage>
</organism>
<evidence type="ECO:0000256" key="1">
    <source>
        <dbReference type="SAM" id="Phobius"/>
    </source>
</evidence>
<feature type="transmembrane region" description="Helical" evidence="1">
    <location>
        <begin position="7"/>
        <end position="28"/>
    </location>
</feature>
<gene>
    <name evidence="2" type="ORF">S03H2_02482</name>
</gene>
<keyword evidence="1" id="KW-1133">Transmembrane helix</keyword>
<protein>
    <submittedName>
        <fullName evidence="2">Uncharacterized protein</fullName>
    </submittedName>
</protein>
<evidence type="ECO:0000313" key="2">
    <source>
        <dbReference type="EMBL" id="GAH25556.1"/>
    </source>
</evidence>
<reference evidence="2" key="1">
    <citation type="journal article" date="2014" name="Front. Microbiol.">
        <title>High frequency of phylogenetically diverse reductive dehalogenase-homologous genes in deep subseafloor sedimentary metagenomes.</title>
        <authorList>
            <person name="Kawai M."/>
            <person name="Futagami T."/>
            <person name="Toyoda A."/>
            <person name="Takaki Y."/>
            <person name="Nishi S."/>
            <person name="Hori S."/>
            <person name="Arai W."/>
            <person name="Tsubouchi T."/>
            <person name="Morono Y."/>
            <person name="Uchiyama I."/>
            <person name="Ito T."/>
            <person name="Fujiyama A."/>
            <person name="Inagaki F."/>
            <person name="Takami H."/>
        </authorList>
    </citation>
    <scope>NUCLEOTIDE SEQUENCE</scope>
    <source>
        <strain evidence="2">Expedition CK06-06</strain>
    </source>
</reference>
<proteinExistence type="predicted"/>
<dbReference type="EMBL" id="BARU01000833">
    <property type="protein sequence ID" value="GAH25556.1"/>
    <property type="molecule type" value="Genomic_DNA"/>
</dbReference>
<feature type="transmembrane region" description="Helical" evidence="1">
    <location>
        <begin position="117"/>
        <end position="139"/>
    </location>
</feature>
<keyword evidence="1" id="KW-0472">Membrane</keyword>